<feature type="domain" description="NOG C-terminal" evidence="2">
    <location>
        <begin position="281"/>
        <end position="331"/>
    </location>
</feature>
<dbReference type="InterPro" id="IPR012973">
    <property type="entry name" value="NOG_C"/>
</dbReference>
<organism evidence="3 4">
    <name type="scientific">Lactuca virosa</name>
    <dbReference type="NCBI Taxonomy" id="75947"/>
    <lineage>
        <taxon>Eukaryota</taxon>
        <taxon>Viridiplantae</taxon>
        <taxon>Streptophyta</taxon>
        <taxon>Embryophyta</taxon>
        <taxon>Tracheophyta</taxon>
        <taxon>Spermatophyta</taxon>
        <taxon>Magnoliopsida</taxon>
        <taxon>eudicotyledons</taxon>
        <taxon>Gunneridae</taxon>
        <taxon>Pentapetalae</taxon>
        <taxon>asterids</taxon>
        <taxon>campanulids</taxon>
        <taxon>Asterales</taxon>
        <taxon>Asteraceae</taxon>
        <taxon>Cichorioideae</taxon>
        <taxon>Cichorieae</taxon>
        <taxon>Lactucinae</taxon>
        <taxon>Lactuca</taxon>
    </lineage>
</organism>
<evidence type="ECO:0000313" key="3">
    <source>
        <dbReference type="EMBL" id="CAH1431381.1"/>
    </source>
</evidence>
<keyword evidence="1" id="KW-0472">Membrane</keyword>
<gene>
    <name evidence="3" type="ORF">LVIROSA_LOCUS18099</name>
</gene>
<keyword evidence="1" id="KW-1133">Transmembrane helix</keyword>
<accession>A0AAU9N0Z0</accession>
<dbReference type="AlphaFoldDB" id="A0AAU9N0Z0"/>
<dbReference type="Proteomes" id="UP001157418">
    <property type="component" value="Unassembled WGS sequence"/>
</dbReference>
<keyword evidence="1" id="KW-0812">Transmembrane</keyword>
<dbReference type="Pfam" id="PF08155">
    <property type="entry name" value="NOGCT"/>
    <property type="match status" value="1"/>
</dbReference>
<evidence type="ECO:0000256" key="1">
    <source>
        <dbReference type="SAM" id="Phobius"/>
    </source>
</evidence>
<protein>
    <recommendedName>
        <fullName evidence="2">NOG C-terminal domain-containing protein</fullName>
    </recommendedName>
</protein>
<dbReference type="EMBL" id="CAKMRJ010003334">
    <property type="protein sequence ID" value="CAH1431381.1"/>
    <property type="molecule type" value="Genomic_DNA"/>
</dbReference>
<keyword evidence="4" id="KW-1185">Reference proteome</keyword>
<evidence type="ECO:0000259" key="2">
    <source>
        <dbReference type="Pfam" id="PF08155"/>
    </source>
</evidence>
<feature type="transmembrane region" description="Helical" evidence="1">
    <location>
        <begin position="190"/>
        <end position="209"/>
    </location>
</feature>
<proteinExistence type="predicted"/>
<comment type="caution">
    <text evidence="3">The sequence shown here is derived from an EMBL/GenBank/DDBJ whole genome shotgun (WGS) entry which is preliminary data.</text>
</comment>
<evidence type="ECO:0000313" key="4">
    <source>
        <dbReference type="Proteomes" id="UP001157418"/>
    </source>
</evidence>
<sequence length="331" mass="37432">MTATLHLTGRRPHQARLTSPAIATHQRHRLGDYLRVATVNEVEGGDVRWRLTWAKAIGVADLQKYKKAFHIFLKHFFVIYKNWKPLDLDNSTEAALGVAYGEESENPDEIIIGCSTAHPAEIIVILIEEVTNITAMVTECISGSSSSLVITPEGFRVLKCLTIMTRSMHNCKVLGYYGGIQKPTALMKGANKYGVIIIVVVFGYGYVWLKLNNLTLSTHHLQLPRDIYLRGLTVLIVVFNKTDLKSLEGISEDDKKLVRSNEYFCCRWSTAKAMEAEKVKRKLERDNENENDGAGVYSATLKKHYLLADDKWKEDNMPEILDGHNVYDFID</sequence>
<reference evidence="3 4" key="1">
    <citation type="submission" date="2022-01" db="EMBL/GenBank/DDBJ databases">
        <authorList>
            <person name="Xiong W."/>
            <person name="Schranz E."/>
        </authorList>
    </citation>
    <scope>NUCLEOTIDE SEQUENCE [LARGE SCALE GENOMIC DNA]</scope>
</reference>
<name>A0AAU9N0Z0_9ASTR</name>